<dbReference type="Gene3D" id="3.40.50.10350">
    <property type="entry name" value="Glycerate kinase, domain 1"/>
    <property type="match status" value="1"/>
</dbReference>
<accession>A0ABT6TVJ2</accession>
<evidence type="ECO:0000256" key="1">
    <source>
        <dbReference type="ARBA" id="ARBA00006284"/>
    </source>
</evidence>
<dbReference type="SUPFAM" id="SSF110738">
    <property type="entry name" value="Glycerate kinase I"/>
    <property type="match status" value="1"/>
</dbReference>
<dbReference type="EC" id="2.7.1.31" evidence="6"/>
<keyword evidence="7" id="KW-1185">Reference proteome</keyword>
<evidence type="ECO:0000256" key="3">
    <source>
        <dbReference type="ARBA" id="ARBA00022777"/>
    </source>
</evidence>
<dbReference type="GO" id="GO:0008887">
    <property type="term" value="F:glycerate kinase activity"/>
    <property type="evidence" value="ECO:0007669"/>
    <property type="project" value="UniProtKB-EC"/>
</dbReference>
<dbReference type="PANTHER" id="PTHR21599">
    <property type="entry name" value="GLYCERATE KINASE"/>
    <property type="match status" value="1"/>
</dbReference>
<evidence type="ECO:0000256" key="4">
    <source>
        <dbReference type="PIRNR" id="PIRNR006078"/>
    </source>
</evidence>
<evidence type="ECO:0000313" key="7">
    <source>
        <dbReference type="Proteomes" id="UP001161691"/>
    </source>
</evidence>
<dbReference type="InterPro" id="IPR036129">
    <property type="entry name" value="Glycerate_kinase_sf"/>
</dbReference>
<dbReference type="NCBIfam" id="TIGR00045">
    <property type="entry name" value="glycerate kinase"/>
    <property type="match status" value="1"/>
</dbReference>
<organism evidence="6 7">
    <name type="scientific">Cohnella hashimotonis</name>
    <dbReference type="NCBI Taxonomy" id="2826895"/>
    <lineage>
        <taxon>Bacteria</taxon>
        <taxon>Bacillati</taxon>
        <taxon>Bacillota</taxon>
        <taxon>Bacilli</taxon>
        <taxon>Bacillales</taxon>
        <taxon>Paenibacillaceae</taxon>
        <taxon>Cohnella</taxon>
    </lineage>
</organism>
<evidence type="ECO:0000256" key="2">
    <source>
        <dbReference type="ARBA" id="ARBA00022679"/>
    </source>
</evidence>
<dbReference type="PANTHER" id="PTHR21599:SF0">
    <property type="entry name" value="GLYCERATE KINASE"/>
    <property type="match status" value="1"/>
</dbReference>
<dbReference type="EMBL" id="JAGRPV010000001">
    <property type="protein sequence ID" value="MDI4649974.1"/>
    <property type="molecule type" value="Genomic_DNA"/>
</dbReference>
<dbReference type="RefSeq" id="WP_282912575.1">
    <property type="nucleotide sequence ID" value="NZ_JAGRPV010000001.1"/>
</dbReference>
<dbReference type="PIRSF" id="PIRSF006078">
    <property type="entry name" value="GlxK"/>
    <property type="match status" value="1"/>
</dbReference>
<comment type="similarity">
    <text evidence="1 4">Belongs to the glycerate kinase type-1 family.</text>
</comment>
<proteinExistence type="inferred from homology"/>
<gene>
    <name evidence="6" type="ORF">KB449_33910</name>
</gene>
<keyword evidence="3 4" id="KW-0418">Kinase</keyword>
<dbReference type="Proteomes" id="UP001161691">
    <property type="component" value="Unassembled WGS sequence"/>
</dbReference>
<sequence length="411" mass="41865">MRFVIAPDSYKGSLSSREVGAIMAAAIRREIPQAEIDVFPMADGGEGTVEALVGACGGRSEEIVVHGPLEPGAAALIGLIEQDGEPVYVIETANICGLPMIPADRRDPYAATSRGLGEAIAHALDRGARRLIVGLGGSAVNDGGIGMLTALGVRFADRDGRLLEGKGGDLLRIAAVDWSGLDPRLAACEITAASDVTSPLTGPAGASLVFGPQKGASPAQAAELDAAMAAYAALLELPGEPSVGANRAVEASSAVEDGEIRLSGAESDKAGANGQRLSERPGAGAAGGLGFALLRLGARIESGAEVAARATGLKKRIAGAHWVLTGEGRTDAQTLSGKLPFRVAEWAAAEGVPAILVSGGLGPDIEPLYETFAAVFPIVGRPSTLDECLAEAEDNLARTARNVARLIKTKT</sequence>
<dbReference type="InterPro" id="IPR018193">
    <property type="entry name" value="Glyc_kinase_flavodox-like_fold"/>
</dbReference>
<dbReference type="InterPro" id="IPR018197">
    <property type="entry name" value="Glycerate_kinase_RE-like"/>
</dbReference>
<dbReference type="Gene3D" id="3.90.1510.10">
    <property type="entry name" value="Glycerate kinase, domain 2"/>
    <property type="match status" value="1"/>
</dbReference>
<protein>
    <submittedName>
        <fullName evidence="6">Glycerate kinase</fullName>
        <ecNumber evidence="6">2.7.1.31</ecNumber>
    </submittedName>
</protein>
<name>A0ABT6TVJ2_9BACL</name>
<feature type="region of interest" description="Disordered" evidence="5">
    <location>
        <begin position="260"/>
        <end position="281"/>
    </location>
</feature>
<comment type="caution">
    <text evidence="6">The sequence shown here is derived from an EMBL/GenBank/DDBJ whole genome shotgun (WGS) entry which is preliminary data.</text>
</comment>
<reference evidence="6" key="1">
    <citation type="submission" date="2023-04" db="EMBL/GenBank/DDBJ databases">
        <title>Comparative genomic analysis of Cohnella hashimotonis sp. nov., isolated from the International Space Station.</title>
        <authorList>
            <person name="Venkateswaran K."/>
            <person name="Simpson A."/>
        </authorList>
    </citation>
    <scope>NUCLEOTIDE SEQUENCE</scope>
    <source>
        <strain evidence="6">F6_2S_P_1</strain>
    </source>
</reference>
<dbReference type="InterPro" id="IPR004381">
    <property type="entry name" value="Glycerate_kinase"/>
</dbReference>
<dbReference type="Pfam" id="PF02595">
    <property type="entry name" value="Gly_kinase"/>
    <property type="match status" value="1"/>
</dbReference>
<evidence type="ECO:0000313" key="6">
    <source>
        <dbReference type="EMBL" id="MDI4649974.1"/>
    </source>
</evidence>
<evidence type="ECO:0000256" key="5">
    <source>
        <dbReference type="SAM" id="MobiDB-lite"/>
    </source>
</evidence>
<keyword evidence="2 4" id="KW-0808">Transferase</keyword>